<organism evidence="2 3">
    <name type="scientific">Sphingobium agri</name>
    <dbReference type="NCBI Taxonomy" id="2933566"/>
    <lineage>
        <taxon>Bacteria</taxon>
        <taxon>Pseudomonadati</taxon>
        <taxon>Pseudomonadota</taxon>
        <taxon>Alphaproteobacteria</taxon>
        <taxon>Sphingomonadales</taxon>
        <taxon>Sphingomonadaceae</taxon>
        <taxon>Sphingobium</taxon>
    </lineage>
</organism>
<accession>A0ABT0DWP0</accession>
<name>A0ABT0DWP0_9SPHN</name>
<comment type="caution">
    <text evidence="2">The sequence shown here is derived from an EMBL/GenBank/DDBJ whole genome shotgun (WGS) entry which is preliminary data.</text>
</comment>
<sequence length="174" mass="18130">MRLIACLAALSLSAPALAADPCLDAPLPPEPWTSWNQSGTESAAGEAASAPRLILGKPLVATLRPSPQVQYAVKPHHQAPKSYGGLFSLAVKTPARIGIGLSGPAWVDIVFRNSPIASTAHSHGPGCSGIRKIVWFDLTPGVHLIQLSGAASSQVRIMAADARANQPLPPVQDR</sequence>
<dbReference type="Proteomes" id="UP001203512">
    <property type="component" value="Unassembled WGS sequence"/>
</dbReference>
<keyword evidence="3" id="KW-1185">Reference proteome</keyword>
<keyword evidence="1" id="KW-0732">Signal</keyword>
<dbReference type="EMBL" id="JALKHS010000006">
    <property type="protein sequence ID" value="MCK0531357.1"/>
    <property type="molecule type" value="Genomic_DNA"/>
</dbReference>
<protein>
    <submittedName>
        <fullName evidence="2">Uncharacterized protein</fullName>
    </submittedName>
</protein>
<evidence type="ECO:0000256" key="1">
    <source>
        <dbReference type="SAM" id="SignalP"/>
    </source>
</evidence>
<evidence type="ECO:0000313" key="3">
    <source>
        <dbReference type="Proteomes" id="UP001203512"/>
    </source>
</evidence>
<feature type="signal peptide" evidence="1">
    <location>
        <begin position="1"/>
        <end position="18"/>
    </location>
</feature>
<evidence type="ECO:0000313" key="2">
    <source>
        <dbReference type="EMBL" id="MCK0531357.1"/>
    </source>
</evidence>
<gene>
    <name evidence="2" type="ORF">MU848_07150</name>
</gene>
<feature type="chain" id="PRO_5047292876" evidence="1">
    <location>
        <begin position="19"/>
        <end position="174"/>
    </location>
</feature>
<reference evidence="2 3" key="1">
    <citation type="submission" date="2022-04" db="EMBL/GenBank/DDBJ databases">
        <authorList>
            <person name="Huq M.A."/>
        </authorList>
    </citation>
    <scope>NUCLEOTIDE SEQUENCE [LARGE SCALE GENOMIC DNA]</scope>
    <source>
        <strain evidence="2 3">MAH-33</strain>
    </source>
</reference>
<proteinExistence type="predicted"/>
<dbReference type="RefSeq" id="WP_201514262.1">
    <property type="nucleotide sequence ID" value="NZ_JALKHS010000006.1"/>
</dbReference>